<proteinExistence type="predicted"/>
<evidence type="ECO:0000313" key="2">
    <source>
        <dbReference type="Proteomes" id="UP000054107"/>
    </source>
</evidence>
<sequence length="474" mass="54086">MHDYANKIERRLALVQAHPSAKYISRSHRPTIVGFQNDCEKLTDQFMNHPKLPKLMALFLPGNLNTAAGRILLYNFVHKEEAGAPLLLGRLQTRVTSSRAKKPSSTTVVIMLAQTQEPNTAMFLKFDDLDLLSADQQEKAECHPFRCISVNIQCMDVVVVSATISGITRLYHRYNSKAQSFSHLQKVEEKRANLGLEQHRISHEILEYSRDDLSRVSCPLIDRQRRPLYRLRSVVDQTFKIFIALIEKDHNATKAKAYKEQVKAQCQETEGLLEASSTIIKVIDKNAFLLSLDNMDRLTECDFITQVWASLLKSYVYINGVLRMKTEESSSVQGIDGRKRSYSEAQARLSASKLCDDAYKLMCEAKDNLDPMLQHILKRHMEVPLLSYFIHPNDASANVGNLHLVKSVLHVALHKSKIHFSRNLASLEAFKNDFIMLVLMLFDLECSALMIKKSSQNSRLEIITQQRLTEILKQ</sequence>
<organism evidence="1 2">
    <name type="scientific">Parasitella parasitica</name>
    <dbReference type="NCBI Taxonomy" id="35722"/>
    <lineage>
        <taxon>Eukaryota</taxon>
        <taxon>Fungi</taxon>
        <taxon>Fungi incertae sedis</taxon>
        <taxon>Mucoromycota</taxon>
        <taxon>Mucoromycotina</taxon>
        <taxon>Mucoromycetes</taxon>
        <taxon>Mucorales</taxon>
        <taxon>Mucorineae</taxon>
        <taxon>Mucoraceae</taxon>
        <taxon>Parasitella</taxon>
    </lineage>
</organism>
<name>A0A0B7N9P0_9FUNG</name>
<accession>A0A0B7N9P0</accession>
<reference evidence="1 2" key="1">
    <citation type="submission" date="2014-09" db="EMBL/GenBank/DDBJ databases">
        <authorList>
            <person name="Ellenberger Sabrina"/>
        </authorList>
    </citation>
    <scope>NUCLEOTIDE SEQUENCE [LARGE SCALE GENOMIC DNA]</scope>
    <source>
        <strain evidence="1 2">CBS 412.66</strain>
    </source>
</reference>
<evidence type="ECO:0000313" key="1">
    <source>
        <dbReference type="EMBL" id="CEP12143.1"/>
    </source>
</evidence>
<protein>
    <submittedName>
        <fullName evidence="1">Uncharacterized protein</fullName>
    </submittedName>
</protein>
<gene>
    <name evidence="1" type="primary">PARPA_06065.1 scaffold 20777</name>
</gene>
<dbReference type="OrthoDB" id="2255497at2759"/>
<dbReference type="Proteomes" id="UP000054107">
    <property type="component" value="Unassembled WGS sequence"/>
</dbReference>
<keyword evidence="2" id="KW-1185">Reference proteome</keyword>
<dbReference type="AlphaFoldDB" id="A0A0B7N9P0"/>
<dbReference type="EMBL" id="LN727414">
    <property type="protein sequence ID" value="CEP12143.1"/>
    <property type="molecule type" value="Genomic_DNA"/>
</dbReference>